<feature type="region of interest" description="Disordered" evidence="1">
    <location>
        <begin position="622"/>
        <end position="677"/>
    </location>
</feature>
<name>A0AAW0EQT6_9TRYP</name>
<dbReference type="AlphaFoldDB" id="A0AAW0EQT6"/>
<feature type="region of interest" description="Disordered" evidence="1">
    <location>
        <begin position="774"/>
        <end position="948"/>
    </location>
</feature>
<evidence type="ECO:0000256" key="1">
    <source>
        <dbReference type="SAM" id="MobiDB-lite"/>
    </source>
</evidence>
<feature type="compositionally biased region" description="Polar residues" evidence="1">
    <location>
        <begin position="335"/>
        <end position="348"/>
    </location>
</feature>
<feature type="compositionally biased region" description="Low complexity" evidence="1">
    <location>
        <begin position="628"/>
        <end position="639"/>
    </location>
</feature>
<feature type="region of interest" description="Disordered" evidence="1">
    <location>
        <begin position="1081"/>
        <end position="1113"/>
    </location>
</feature>
<feature type="compositionally biased region" description="Low complexity" evidence="1">
    <location>
        <begin position="44"/>
        <end position="68"/>
    </location>
</feature>
<protein>
    <submittedName>
        <fullName evidence="2">Uncharacterized protein</fullName>
    </submittedName>
</protein>
<feature type="region of interest" description="Disordered" evidence="1">
    <location>
        <begin position="324"/>
        <end position="353"/>
    </location>
</feature>
<feature type="compositionally biased region" description="Polar residues" evidence="1">
    <location>
        <begin position="1094"/>
        <end position="1104"/>
    </location>
</feature>
<feature type="compositionally biased region" description="Low complexity" evidence="1">
    <location>
        <begin position="715"/>
        <end position="740"/>
    </location>
</feature>
<accession>A0AAW0EQT6</accession>
<feature type="compositionally biased region" description="Basic and acidic residues" evidence="1">
    <location>
        <begin position="395"/>
        <end position="410"/>
    </location>
</feature>
<feature type="compositionally biased region" description="Low complexity" evidence="1">
    <location>
        <begin position="438"/>
        <end position="470"/>
    </location>
</feature>
<reference evidence="2 3" key="1">
    <citation type="journal article" date="2021" name="MBio">
        <title>A New Model Trypanosomatid, Novymonas esmeraldas: Genomic Perception of Its 'Candidatus Pandoraea novymonadis' Endosymbiont.</title>
        <authorList>
            <person name="Zakharova A."/>
            <person name="Saura A."/>
            <person name="Butenko A."/>
            <person name="Podesvova L."/>
            <person name="Warmusova S."/>
            <person name="Kostygov A.Y."/>
            <person name="Nenarokova A."/>
            <person name="Lukes J."/>
            <person name="Opperdoes F.R."/>
            <person name="Yurchenko V."/>
        </authorList>
    </citation>
    <scope>NUCLEOTIDE SEQUENCE [LARGE SCALE GENOMIC DNA]</scope>
    <source>
        <strain evidence="2 3">E262AT.01</strain>
    </source>
</reference>
<comment type="caution">
    <text evidence="2">The sequence shown here is derived from an EMBL/GenBank/DDBJ whole genome shotgun (WGS) entry which is preliminary data.</text>
</comment>
<feature type="region of interest" description="Disordered" evidence="1">
    <location>
        <begin position="989"/>
        <end position="1023"/>
    </location>
</feature>
<keyword evidence="3" id="KW-1185">Reference proteome</keyword>
<feature type="compositionally biased region" description="Polar residues" evidence="1">
    <location>
        <begin position="1"/>
        <end position="10"/>
    </location>
</feature>
<feature type="compositionally biased region" description="Low complexity" evidence="1">
    <location>
        <begin position="262"/>
        <end position="279"/>
    </location>
</feature>
<feature type="region of interest" description="Disordered" evidence="1">
    <location>
        <begin position="1"/>
        <end position="85"/>
    </location>
</feature>
<sequence length="1113" mass="113527">MFASPASATPLSVLEDGEELSTVDAKRGSPKSADSHDDRREVVGARTAAAETAASSEQVGESTSTAARDAADTIPNSVDAEERRTSFSRTPAIAFAVAAAVCRGTWMLCECPPCPYTLPCYPPRPTHTTARMYLVELDEERRQRLGRHLRPPYTVASCVLAYRSSNVDADTTTTSRTPTGTEVAPVGTRAPVPAMCADCEDDGVPVPADPMPTPAAQSLVPPRGEVASPAERARAVLHLRQLVEELRGRLEAYDRRDQPPCTTATASTTASATATATAPSVAAPELPAILLLERDATAAGPLAVNQSAPLDCDVTRLWVSETTASAGASADRLSPQRSELSSLHSSVAGSRRAGPTAALSAVVGPVHTHVVAASPVCGAALADLPTSSRSPTPRVRPESRGPLDDSRVDDDSLDQVPLEPFVEGAGGRPVTSMKARAPRASPATTASATAASVSTATTATAATTAAAAAAEESEGRGETGLGDDEGVEIGETCASDGASGGGRTPTTLDAYMWHLRAPFAALVARTPRADPSRCPTAATGVGEGSLLLASGASVLRQSLATTGPVVDDVSCAEAVVDRDYADGVAVSVAEGDLVNKDTAAESAPAAPAAPAAPVDVLSGERRAGAMDATSTTAEVSAATLDPDPSRATQPPDTSLLQGPANRRRLSSPETRWEVLPPLVPTVGTAAAGVGDDDTAAAAHHHHDIGALPSEEDAEAGASVDASEVAADDTYAPSEAANDVAGDGEDEEDAEAAQWLHSADHNTHVAAVDVAAAAVGSPPHSPRPRLGSVSGRQRRPLSCSVVSVPSPRSNPHAQASLDAELLESSDSERNGALPRSSTAAAARPTATERRVSRSFASSTTHPAYGTAETPYVVLPRPAAPSPTFRTSNGGSLSEMERPESAPRLPQPPAHLPRLPRPSAEASTAAPHPDVSSLPAPPARAHAASPMHAKPSPPAMPLVVPPVYPAPSKPPARPAAPAAVAVPVARAAPSAAAPTVLPRLSPSQPRAGTAGAAQRIGRRNPSGNFPNTAVLTTGLYSGPLGNTRSRMAILRLTYSDQGPAELLRSREGSAVGSALALHAVASASPAAAVTGDRETSTSPRACSSAPTVARRRSTN</sequence>
<proteinExistence type="predicted"/>
<organism evidence="2 3">
    <name type="scientific">Novymonas esmeraldas</name>
    <dbReference type="NCBI Taxonomy" id="1808958"/>
    <lineage>
        <taxon>Eukaryota</taxon>
        <taxon>Discoba</taxon>
        <taxon>Euglenozoa</taxon>
        <taxon>Kinetoplastea</taxon>
        <taxon>Metakinetoplastina</taxon>
        <taxon>Trypanosomatida</taxon>
        <taxon>Trypanosomatidae</taxon>
        <taxon>Novymonas</taxon>
    </lineage>
</organism>
<feature type="compositionally biased region" description="Polar residues" evidence="1">
    <location>
        <begin position="646"/>
        <end position="656"/>
    </location>
</feature>
<feature type="region of interest" description="Disordered" evidence="1">
    <location>
        <begin position="710"/>
        <end position="751"/>
    </location>
</feature>
<evidence type="ECO:0000313" key="2">
    <source>
        <dbReference type="EMBL" id="KAK7195582.1"/>
    </source>
</evidence>
<feature type="region of interest" description="Disordered" evidence="1">
    <location>
        <begin position="382"/>
        <end position="503"/>
    </location>
</feature>
<dbReference type="EMBL" id="JAECZO010000057">
    <property type="protein sequence ID" value="KAK7195582.1"/>
    <property type="molecule type" value="Genomic_DNA"/>
</dbReference>
<feature type="compositionally biased region" description="Low complexity" evidence="1">
    <location>
        <begin position="937"/>
        <end position="947"/>
    </location>
</feature>
<feature type="compositionally biased region" description="Low complexity" evidence="1">
    <location>
        <begin position="795"/>
        <end position="818"/>
    </location>
</feature>
<evidence type="ECO:0000313" key="3">
    <source>
        <dbReference type="Proteomes" id="UP001430356"/>
    </source>
</evidence>
<feature type="compositionally biased region" description="Low complexity" evidence="1">
    <location>
        <begin position="833"/>
        <end position="844"/>
    </location>
</feature>
<feature type="compositionally biased region" description="Acidic residues" evidence="1">
    <location>
        <begin position="741"/>
        <end position="750"/>
    </location>
</feature>
<feature type="compositionally biased region" description="Basic and acidic residues" evidence="1">
    <location>
        <begin position="33"/>
        <end position="43"/>
    </location>
</feature>
<feature type="region of interest" description="Disordered" evidence="1">
    <location>
        <begin position="254"/>
        <end position="279"/>
    </location>
</feature>
<dbReference type="Proteomes" id="UP001430356">
    <property type="component" value="Unassembled WGS sequence"/>
</dbReference>
<gene>
    <name evidence="2" type="ORF">NESM_000486800</name>
</gene>